<dbReference type="Gene3D" id="3.40.630.30">
    <property type="match status" value="1"/>
</dbReference>
<evidence type="ECO:0000259" key="1">
    <source>
        <dbReference type="PROSITE" id="PS51186"/>
    </source>
</evidence>
<gene>
    <name evidence="2" type="ORF">GCM10023153_30420</name>
</gene>
<dbReference type="PROSITE" id="PS51186">
    <property type="entry name" value="GNAT"/>
    <property type="match status" value="1"/>
</dbReference>
<reference evidence="3" key="1">
    <citation type="journal article" date="2019" name="Int. J. Syst. Evol. Microbiol.">
        <title>The Global Catalogue of Microorganisms (GCM) 10K type strain sequencing project: providing services to taxonomists for standard genome sequencing and annotation.</title>
        <authorList>
            <consortium name="The Broad Institute Genomics Platform"/>
            <consortium name="The Broad Institute Genome Sequencing Center for Infectious Disease"/>
            <person name="Wu L."/>
            <person name="Ma J."/>
        </authorList>
    </citation>
    <scope>NUCLEOTIDE SEQUENCE [LARGE SCALE GENOMIC DNA]</scope>
    <source>
        <strain evidence="3">JCM 17738</strain>
    </source>
</reference>
<protein>
    <submittedName>
        <fullName evidence="2">GNAT family N-acetyltransferase</fullName>
    </submittedName>
</protein>
<feature type="domain" description="N-acetyltransferase" evidence="1">
    <location>
        <begin position="165"/>
        <end position="303"/>
    </location>
</feature>
<dbReference type="Proteomes" id="UP001500390">
    <property type="component" value="Unassembled WGS sequence"/>
</dbReference>
<dbReference type="InterPro" id="IPR000182">
    <property type="entry name" value="GNAT_dom"/>
</dbReference>
<proteinExistence type="predicted"/>
<name>A0ABP8K8G4_9MICO</name>
<evidence type="ECO:0000313" key="3">
    <source>
        <dbReference type="Proteomes" id="UP001500390"/>
    </source>
</evidence>
<accession>A0ABP8K8G4</accession>
<dbReference type="InterPro" id="IPR016181">
    <property type="entry name" value="Acyl_CoA_acyltransferase"/>
</dbReference>
<dbReference type="EMBL" id="BAABFX010000044">
    <property type="protein sequence ID" value="GAA4401820.1"/>
    <property type="molecule type" value="Genomic_DNA"/>
</dbReference>
<keyword evidence="3" id="KW-1185">Reference proteome</keyword>
<dbReference type="SUPFAM" id="SSF55729">
    <property type="entry name" value="Acyl-CoA N-acyltransferases (Nat)"/>
    <property type="match status" value="1"/>
</dbReference>
<organism evidence="2 3">
    <name type="scientific">Ornithinibacter aureus</name>
    <dbReference type="NCBI Taxonomy" id="622664"/>
    <lineage>
        <taxon>Bacteria</taxon>
        <taxon>Bacillati</taxon>
        <taxon>Actinomycetota</taxon>
        <taxon>Actinomycetes</taxon>
        <taxon>Micrococcales</taxon>
        <taxon>Intrasporangiaceae</taxon>
        <taxon>Ornithinibacter</taxon>
    </lineage>
</organism>
<comment type="caution">
    <text evidence="2">The sequence shown here is derived from an EMBL/GenBank/DDBJ whole genome shotgun (WGS) entry which is preliminary data.</text>
</comment>
<sequence length="303" mass="33536">MPHTLTRPVVAAREYADPTPTRGAAETVVRGRHPMACNGPMTPDDLLARFHSQVRLADRDAAPGFVVERDGPVHRTYPPEPAALGAMVECPEGLGDDPDAWIARQVEFFAGRGQRLEWKTYGYDEPADLPARLERVGFVPEDPEVVLLGQCADLVHDVELPFGVRLHEPATDEDWARVRTLLTQVWGEHGVDIADSLREEQQARPDLMATKVVEEVATGAVVSYAVLRMTEGTQFCGLWGGSTLPSWRRRGLYRALVSHRASMALERGYTLARVDTSPDSRPILLRLGLRPVADTRPYVLSDS</sequence>
<evidence type="ECO:0000313" key="2">
    <source>
        <dbReference type="EMBL" id="GAA4401820.1"/>
    </source>
</evidence>